<keyword evidence="5" id="KW-1185">Reference proteome</keyword>
<organism evidence="3">
    <name type="scientific">Guillardia theta (strain CCMP2712)</name>
    <name type="common">Cryptophyte</name>
    <dbReference type="NCBI Taxonomy" id="905079"/>
    <lineage>
        <taxon>Eukaryota</taxon>
        <taxon>Cryptophyceae</taxon>
        <taxon>Pyrenomonadales</taxon>
        <taxon>Geminigeraceae</taxon>
        <taxon>Guillardia</taxon>
    </lineage>
</organism>
<dbReference type="GO" id="GO:0051536">
    <property type="term" value="F:iron-sulfur cluster binding"/>
    <property type="evidence" value="ECO:0007669"/>
    <property type="project" value="InterPro"/>
</dbReference>
<dbReference type="Pfam" id="PF01106">
    <property type="entry name" value="NifU"/>
    <property type="match status" value="1"/>
</dbReference>
<dbReference type="EnsemblProtists" id="EKX49478">
    <property type="protein sequence ID" value="EKX49478"/>
    <property type="gene ID" value="GUITHDRAFT_136139"/>
</dbReference>
<evidence type="ECO:0000313" key="4">
    <source>
        <dbReference type="EnsemblProtists" id="EKX49478"/>
    </source>
</evidence>
<dbReference type="OMA" id="MAAHVRW"/>
<evidence type="ECO:0000256" key="1">
    <source>
        <dbReference type="ARBA" id="ARBA00006420"/>
    </source>
</evidence>
<evidence type="ECO:0000313" key="5">
    <source>
        <dbReference type="Proteomes" id="UP000011087"/>
    </source>
</evidence>
<dbReference type="AlphaFoldDB" id="L1JN25"/>
<accession>L1JN25</accession>
<dbReference type="RefSeq" id="XP_005836458.1">
    <property type="nucleotide sequence ID" value="XM_005836401.1"/>
</dbReference>
<dbReference type="Proteomes" id="UP000011087">
    <property type="component" value="Unassembled WGS sequence"/>
</dbReference>
<dbReference type="SMART" id="SM00932">
    <property type="entry name" value="Nfu_N"/>
    <property type="match status" value="1"/>
</dbReference>
<reference evidence="4" key="3">
    <citation type="submission" date="2016-03" db="UniProtKB">
        <authorList>
            <consortium name="EnsemblProtists"/>
        </authorList>
    </citation>
    <scope>IDENTIFICATION</scope>
</reference>
<dbReference type="GeneID" id="17306126"/>
<dbReference type="Gene3D" id="3.30.300.130">
    <property type="entry name" value="Fe-S cluster assembly (FSCA)"/>
    <property type="match status" value="1"/>
</dbReference>
<dbReference type="InterPro" id="IPR036498">
    <property type="entry name" value="Nfu/NifU_N_sf"/>
</dbReference>
<dbReference type="Pfam" id="PF08712">
    <property type="entry name" value="Nfu_N"/>
    <property type="match status" value="1"/>
</dbReference>
<dbReference type="PaxDb" id="55529-EKX49478"/>
<dbReference type="InterPro" id="IPR014824">
    <property type="entry name" value="Nfu/NifU_N"/>
</dbReference>
<feature type="domain" description="Scaffold protein Nfu/NifU N-terminal" evidence="2">
    <location>
        <begin position="31"/>
        <end position="124"/>
    </location>
</feature>
<dbReference type="OrthoDB" id="565552at2759"/>
<comment type="similarity">
    <text evidence="1">Belongs to the NifU family.</text>
</comment>
<dbReference type="InterPro" id="IPR001075">
    <property type="entry name" value="NIF_FeS_clus_asmbl_NifU_C"/>
</dbReference>
<reference evidence="5" key="2">
    <citation type="submission" date="2012-11" db="EMBL/GenBank/DDBJ databases">
        <authorList>
            <person name="Kuo A."/>
            <person name="Curtis B.A."/>
            <person name="Tanifuji G."/>
            <person name="Burki F."/>
            <person name="Gruber A."/>
            <person name="Irimia M."/>
            <person name="Maruyama S."/>
            <person name="Arias M.C."/>
            <person name="Ball S.G."/>
            <person name="Gile G.H."/>
            <person name="Hirakawa Y."/>
            <person name="Hopkins J.F."/>
            <person name="Rensing S.A."/>
            <person name="Schmutz J."/>
            <person name="Symeonidi A."/>
            <person name="Elias M."/>
            <person name="Eveleigh R.J."/>
            <person name="Herman E.K."/>
            <person name="Klute M.J."/>
            <person name="Nakayama T."/>
            <person name="Obornik M."/>
            <person name="Reyes-Prieto A."/>
            <person name="Armbrust E.V."/>
            <person name="Aves S.J."/>
            <person name="Beiko R.G."/>
            <person name="Coutinho P."/>
            <person name="Dacks J.B."/>
            <person name="Durnford D.G."/>
            <person name="Fast N.M."/>
            <person name="Green B.R."/>
            <person name="Grisdale C."/>
            <person name="Hempe F."/>
            <person name="Henrissat B."/>
            <person name="Hoppner M.P."/>
            <person name="Ishida K.-I."/>
            <person name="Kim E."/>
            <person name="Koreny L."/>
            <person name="Kroth P.G."/>
            <person name="Liu Y."/>
            <person name="Malik S.-B."/>
            <person name="Maier U.G."/>
            <person name="McRose D."/>
            <person name="Mock T."/>
            <person name="Neilson J.A."/>
            <person name="Onodera N.T."/>
            <person name="Poole A.M."/>
            <person name="Pritham E.J."/>
            <person name="Richards T.A."/>
            <person name="Rocap G."/>
            <person name="Roy S.W."/>
            <person name="Sarai C."/>
            <person name="Schaack S."/>
            <person name="Shirato S."/>
            <person name="Slamovits C.H."/>
            <person name="Spencer D.F."/>
            <person name="Suzuki S."/>
            <person name="Worden A.Z."/>
            <person name="Zauner S."/>
            <person name="Barry K."/>
            <person name="Bell C."/>
            <person name="Bharti A.K."/>
            <person name="Crow J.A."/>
            <person name="Grimwood J."/>
            <person name="Kramer R."/>
            <person name="Lindquist E."/>
            <person name="Lucas S."/>
            <person name="Salamov A."/>
            <person name="McFadden G.I."/>
            <person name="Lane C.E."/>
            <person name="Keeling P.J."/>
            <person name="Gray M.W."/>
            <person name="Grigoriev I.V."/>
            <person name="Archibald J.M."/>
        </authorList>
    </citation>
    <scope>NUCLEOTIDE SEQUENCE</scope>
    <source>
        <strain evidence="5">CCMP2712</strain>
    </source>
</reference>
<dbReference type="PANTHER" id="PTHR11178">
    <property type="entry name" value="IRON-SULFUR CLUSTER SCAFFOLD PROTEIN NFU-RELATED"/>
    <property type="match status" value="1"/>
</dbReference>
<sequence>MMIRWDYAHPATRDTTRRSFCEQQRQADLHIDCIATPNPDALKFDVGHDVTGSLQSLSISHGDLHMFQQDQHLAHIATQLFAVKGVRTLLFGPDFITVVKDPETEWAETEELLMQILQEELNAARQDCRPLAKISQESINQLIASKFDQSQILELLEEKVAPHVRADGGDVQFRGFKDGVVWLSLVGACTSCSSSTVTVRFMIRNLLMHYMDEVRCQTWRLAGNRYAGERRKGDRAR</sequence>
<name>L1JN25_GUITC</name>
<protein>
    <recommendedName>
        <fullName evidence="2">Scaffold protein Nfu/NifU N-terminal domain-containing protein</fullName>
    </recommendedName>
</protein>
<dbReference type="KEGG" id="gtt:GUITHDRAFT_136139"/>
<dbReference type="Gene3D" id="3.30.1370.70">
    <property type="entry name" value="Scaffold protein Nfu/NifU, N-terminal domain"/>
    <property type="match status" value="1"/>
</dbReference>
<dbReference type="InterPro" id="IPR034904">
    <property type="entry name" value="FSCA_dom_sf"/>
</dbReference>
<dbReference type="SUPFAM" id="SSF117916">
    <property type="entry name" value="Fe-S cluster assembly (FSCA) domain-like"/>
    <property type="match status" value="1"/>
</dbReference>
<dbReference type="HOGENOM" id="CLU_060555_0_2_1"/>
<proteinExistence type="inferred from homology"/>
<dbReference type="GO" id="GO:0005506">
    <property type="term" value="F:iron ion binding"/>
    <property type="evidence" value="ECO:0007669"/>
    <property type="project" value="InterPro"/>
</dbReference>
<dbReference type="SUPFAM" id="SSF110836">
    <property type="entry name" value="Hypothetical protein SAV1430"/>
    <property type="match status" value="1"/>
</dbReference>
<evidence type="ECO:0000259" key="2">
    <source>
        <dbReference type="SMART" id="SM00932"/>
    </source>
</evidence>
<dbReference type="EMBL" id="JH992982">
    <property type="protein sequence ID" value="EKX49478.1"/>
    <property type="molecule type" value="Genomic_DNA"/>
</dbReference>
<dbReference type="GO" id="GO:0016226">
    <property type="term" value="P:iron-sulfur cluster assembly"/>
    <property type="evidence" value="ECO:0007669"/>
    <property type="project" value="InterPro"/>
</dbReference>
<gene>
    <name evidence="3" type="ORF">GUITHDRAFT_136139</name>
</gene>
<reference evidence="3 5" key="1">
    <citation type="journal article" date="2012" name="Nature">
        <title>Algal genomes reveal evolutionary mosaicism and the fate of nucleomorphs.</title>
        <authorList>
            <consortium name="DOE Joint Genome Institute"/>
            <person name="Curtis B.A."/>
            <person name="Tanifuji G."/>
            <person name="Burki F."/>
            <person name="Gruber A."/>
            <person name="Irimia M."/>
            <person name="Maruyama S."/>
            <person name="Arias M.C."/>
            <person name="Ball S.G."/>
            <person name="Gile G.H."/>
            <person name="Hirakawa Y."/>
            <person name="Hopkins J.F."/>
            <person name="Kuo A."/>
            <person name="Rensing S.A."/>
            <person name="Schmutz J."/>
            <person name="Symeonidi A."/>
            <person name="Elias M."/>
            <person name="Eveleigh R.J."/>
            <person name="Herman E.K."/>
            <person name="Klute M.J."/>
            <person name="Nakayama T."/>
            <person name="Obornik M."/>
            <person name="Reyes-Prieto A."/>
            <person name="Armbrust E.V."/>
            <person name="Aves S.J."/>
            <person name="Beiko R.G."/>
            <person name="Coutinho P."/>
            <person name="Dacks J.B."/>
            <person name="Durnford D.G."/>
            <person name="Fast N.M."/>
            <person name="Green B.R."/>
            <person name="Grisdale C.J."/>
            <person name="Hempel F."/>
            <person name="Henrissat B."/>
            <person name="Hoppner M.P."/>
            <person name="Ishida K."/>
            <person name="Kim E."/>
            <person name="Koreny L."/>
            <person name="Kroth P.G."/>
            <person name="Liu Y."/>
            <person name="Malik S.B."/>
            <person name="Maier U.G."/>
            <person name="McRose D."/>
            <person name="Mock T."/>
            <person name="Neilson J.A."/>
            <person name="Onodera N.T."/>
            <person name="Poole A.M."/>
            <person name="Pritham E.J."/>
            <person name="Richards T.A."/>
            <person name="Rocap G."/>
            <person name="Roy S.W."/>
            <person name="Sarai C."/>
            <person name="Schaack S."/>
            <person name="Shirato S."/>
            <person name="Slamovits C.H."/>
            <person name="Spencer D.F."/>
            <person name="Suzuki S."/>
            <person name="Worden A.Z."/>
            <person name="Zauner S."/>
            <person name="Barry K."/>
            <person name="Bell C."/>
            <person name="Bharti A.K."/>
            <person name="Crow J.A."/>
            <person name="Grimwood J."/>
            <person name="Kramer R."/>
            <person name="Lindquist E."/>
            <person name="Lucas S."/>
            <person name="Salamov A."/>
            <person name="McFadden G.I."/>
            <person name="Lane C.E."/>
            <person name="Keeling P.J."/>
            <person name="Gray M.W."/>
            <person name="Grigoriev I.V."/>
            <person name="Archibald J.M."/>
        </authorList>
    </citation>
    <scope>NUCLEOTIDE SEQUENCE</scope>
    <source>
        <strain evidence="3 5">CCMP2712</strain>
    </source>
</reference>
<evidence type="ECO:0000313" key="3">
    <source>
        <dbReference type="EMBL" id="EKX49478.1"/>
    </source>
</evidence>
<dbReference type="STRING" id="905079.L1JN25"/>
<dbReference type="eggNOG" id="KOG2358">
    <property type="taxonomic scope" value="Eukaryota"/>
</dbReference>
<dbReference type="PANTHER" id="PTHR11178:SF1">
    <property type="entry name" value="NFU1 IRON-SULFUR CLUSTER SCAFFOLD HOMOLOG, MITOCHONDRIAL"/>
    <property type="match status" value="1"/>
</dbReference>